<protein>
    <submittedName>
        <fullName evidence="1">Uncharacterized protein</fullName>
    </submittedName>
</protein>
<dbReference type="GeneID" id="55001861"/>
<dbReference type="KEGG" id="vg:55001861"/>
<evidence type="ECO:0000313" key="2">
    <source>
        <dbReference type="Proteomes" id="UP000257648"/>
    </source>
</evidence>
<evidence type="ECO:0000313" key="1">
    <source>
        <dbReference type="EMBL" id="AXQ70480.1"/>
    </source>
</evidence>
<name>A0A385EFN6_9CAUD</name>
<keyword evidence="2" id="KW-1185">Reference proteome</keyword>
<dbReference type="EMBL" id="MH412654">
    <property type="protein sequence ID" value="AXQ70480.1"/>
    <property type="molecule type" value="Genomic_DNA"/>
</dbReference>
<dbReference type="RefSeq" id="YP_009810839.1">
    <property type="nucleotide sequence ID" value="NC_048049.1"/>
</dbReference>
<accession>A0A385EFN6</accession>
<dbReference type="Proteomes" id="UP000257648">
    <property type="component" value="Segment"/>
</dbReference>
<proteinExistence type="predicted"/>
<organism evidence="1 2">
    <name type="scientific">Synechococcus phage S-T4</name>
    <dbReference type="NCBI Taxonomy" id="2268578"/>
    <lineage>
        <taxon>Viruses</taxon>
        <taxon>Duplodnaviria</taxon>
        <taxon>Heunggongvirae</taxon>
        <taxon>Uroviricota</taxon>
        <taxon>Caudoviricetes</taxon>
        <taxon>Pantevenvirales</taxon>
        <taxon>Kyanoviridae</taxon>
        <taxon>Tamkungvirus</taxon>
        <taxon>Tamkungvirus ST4</taxon>
    </lineage>
</organism>
<sequence length="39" mass="4752">MSFFLVFVPIVGMWAVHKYGWQHWEPFRESHSKVSRKSE</sequence>
<reference evidence="2" key="1">
    <citation type="submission" date="2018-05" db="EMBL/GenBank/DDBJ databases">
        <authorList>
            <person name="You S."/>
        </authorList>
    </citation>
    <scope>NUCLEOTIDE SEQUENCE [LARGE SCALE GENOMIC DNA]</scope>
</reference>